<keyword evidence="1" id="KW-0472">Membrane</keyword>
<protein>
    <submittedName>
        <fullName evidence="2">Uncharacterized protein</fullName>
    </submittedName>
</protein>
<feature type="transmembrane region" description="Helical" evidence="1">
    <location>
        <begin position="26"/>
        <end position="47"/>
    </location>
</feature>
<evidence type="ECO:0000313" key="3">
    <source>
        <dbReference type="Proteomes" id="UP001281761"/>
    </source>
</evidence>
<gene>
    <name evidence="2" type="ORF">BLNAU_11737</name>
</gene>
<dbReference type="EMBL" id="JARBJD010000093">
    <property type="protein sequence ID" value="KAK2953274.1"/>
    <property type="molecule type" value="Genomic_DNA"/>
</dbReference>
<proteinExistence type="predicted"/>
<keyword evidence="1" id="KW-1133">Transmembrane helix</keyword>
<comment type="caution">
    <text evidence="2">The sequence shown here is derived from an EMBL/GenBank/DDBJ whole genome shotgun (WGS) entry which is preliminary data.</text>
</comment>
<keyword evidence="1" id="KW-0812">Transmembrane</keyword>
<name>A0ABQ9XQX4_9EUKA</name>
<reference evidence="2 3" key="1">
    <citation type="journal article" date="2022" name="bioRxiv">
        <title>Genomics of Preaxostyla Flagellates Illuminates Evolutionary Transitions and the Path Towards Mitochondrial Loss.</title>
        <authorList>
            <person name="Novak L.V.F."/>
            <person name="Treitli S.C."/>
            <person name="Pyrih J."/>
            <person name="Halakuc P."/>
            <person name="Pipaliya S.V."/>
            <person name="Vacek V."/>
            <person name="Brzon O."/>
            <person name="Soukal P."/>
            <person name="Eme L."/>
            <person name="Dacks J.B."/>
            <person name="Karnkowska A."/>
            <person name="Elias M."/>
            <person name="Hampl V."/>
        </authorList>
    </citation>
    <scope>NUCLEOTIDE SEQUENCE [LARGE SCALE GENOMIC DNA]</scope>
    <source>
        <strain evidence="2">NAU3</strain>
        <tissue evidence="2">Gut</tissue>
    </source>
</reference>
<evidence type="ECO:0000313" key="2">
    <source>
        <dbReference type="EMBL" id="KAK2953274.1"/>
    </source>
</evidence>
<accession>A0ABQ9XQX4</accession>
<sequence>MEPSNSTIEDGMPFEPRVCFLRPRMIISLLGTGGGLTMICVCLASWWHIFRSTSNVRLDCLLPRFLRLVVETSTLPSSPPSNTMRSLSHHLPHDLSKLREPKKMKRPSIFVDRTENGPNIASNQLIQLMKDDCCFSTQADWMAGMDALRLSAGHEIGSVSSFSFSMDCSAFLNWDEEDFETDSERFVVFRSLVATVKLQSALDASLEENAVKFLKSVNLFPRELTRTLLSYHGRITDESLTDFIQSIVVLLSSTSQAITTASMEILESLIFWCSSEVRLALVQADLIPQLIITLNPLSLSFAEAEDFHTDLISNISRSLWLATPDGLADLKFEGYDEQQDVHESILKQVLAPSEKYIWHLCVNRYSIKDGEQSRWFLDLLAQLLRICPYYQPTMDFVFDMPVFLTIPSCLAFIENDHSIWHFLNVMMDTQHKWNKKRGEVRQMWKTVHQMLRMEGIEDASEGRLRNDRNGTWGGDILDKSISWSNTHDMNLPRRAYLPRRLPPSPPTLFPPSLRILDLPCSSTDPYSDDSDGSEGVVARSMGVLDSSSDAIHTLSLPSASPLTSLIPAHIDDCRSKHSQHPHRLSPFFAFFESSSRPPLFPPPLLQTQCDHSAITSLMTCQN</sequence>
<organism evidence="2 3">
    <name type="scientific">Blattamonas nauphoetae</name>
    <dbReference type="NCBI Taxonomy" id="2049346"/>
    <lineage>
        <taxon>Eukaryota</taxon>
        <taxon>Metamonada</taxon>
        <taxon>Preaxostyla</taxon>
        <taxon>Oxymonadida</taxon>
        <taxon>Blattamonas</taxon>
    </lineage>
</organism>
<keyword evidence="3" id="KW-1185">Reference proteome</keyword>
<dbReference type="Proteomes" id="UP001281761">
    <property type="component" value="Unassembled WGS sequence"/>
</dbReference>
<evidence type="ECO:0000256" key="1">
    <source>
        <dbReference type="SAM" id="Phobius"/>
    </source>
</evidence>